<dbReference type="Pfam" id="PF05105">
    <property type="entry name" value="Phage_holin_4_1"/>
    <property type="match status" value="1"/>
</dbReference>
<keyword evidence="2 5" id="KW-0812">Transmembrane</keyword>
<evidence type="ECO:0000256" key="2">
    <source>
        <dbReference type="ARBA" id="ARBA00022692"/>
    </source>
</evidence>
<evidence type="ECO:0000256" key="5">
    <source>
        <dbReference type="SAM" id="Phobius"/>
    </source>
</evidence>
<comment type="subcellular location">
    <subcellularLocation>
        <location evidence="1">Host membrane</location>
        <topology evidence="1">Multi-pass membrane protein</topology>
    </subcellularLocation>
</comment>
<accession>A0A8S5QUB3</accession>
<keyword evidence="3 5" id="KW-1133">Transmembrane helix</keyword>
<dbReference type="InterPro" id="IPR006480">
    <property type="entry name" value="Phage_holin_4_1"/>
</dbReference>
<evidence type="ECO:0000256" key="4">
    <source>
        <dbReference type="ARBA" id="ARBA00023136"/>
    </source>
</evidence>
<sequence length="151" mass="16270">MLTAGGVLGGALSCAFGDVGPLLWWLVIFTVTDFFLGTGIAVLQGQWSSHKNFLGILKKALMFAIVALAHGLDEVFAPVIHFQIFQSITICAYAAGEFGSIIDTLERGGLGGAVPPVLRRLVKTLNERIEAHAEEEMAKRGLTVEKEKDNE</sequence>
<name>A0A8S5QUB3_9CAUD</name>
<dbReference type="EMBL" id="BK015729">
    <property type="protein sequence ID" value="DAE22228.1"/>
    <property type="molecule type" value="Genomic_DNA"/>
</dbReference>
<evidence type="ECO:0000256" key="3">
    <source>
        <dbReference type="ARBA" id="ARBA00022989"/>
    </source>
</evidence>
<keyword evidence="4 5" id="KW-0472">Membrane</keyword>
<protein>
    <submittedName>
        <fullName evidence="6">Holin</fullName>
    </submittedName>
</protein>
<feature type="transmembrane region" description="Helical" evidence="5">
    <location>
        <begin position="27"/>
        <end position="48"/>
    </location>
</feature>
<dbReference type="GO" id="GO:0033644">
    <property type="term" value="C:host cell membrane"/>
    <property type="evidence" value="ECO:0007669"/>
    <property type="project" value="UniProtKB-SubCell"/>
</dbReference>
<reference evidence="6" key="1">
    <citation type="journal article" date="2021" name="Proc. Natl. Acad. Sci. U.S.A.">
        <title>A Catalog of Tens of Thousands of Viruses from Human Metagenomes Reveals Hidden Associations with Chronic Diseases.</title>
        <authorList>
            <person name="Tisza M.J."/>
            <person name="Buck C.B."/>
        </authorList>
    </citation>
    <scope>NUCLEOTIDE SEQUENCE</scope>
    <source>
        <strain evidence="6">Cta463</strain>
    </source>
</reference>
<evidence type="ECO:0000313" key="6">
    <source>
        <dbReference type="EMBL" id="DAE22228.1"/>
    </source>
</evidence>
<evidence type="ECO:0000256" key="1">
    <source>
        <dbReference type="ARBA" id="ARBA00004301"/>
    </source>
</evidence>
<feature type="transmembrane region" description="Helical" evidence="5">
    <location>
        <begin position="60"/>
        <end position="80"/>
    </location>
</feature>
<organism evidence="6">
    <name type="scientific">Podoviridae sp. cta463</name>
    <dbReference type="NCBI Taxonomy" id="2826561"/>
    <lineage>
        <taxon>Viruses</taxon>
        <taxon>Duplodnaviria</taxon>
        <taxon>Heunggongvirae</taxon>
        <taxon>Uroviricota</taxon>
        <taxon>Caudoviricetes</taxon>
    </lineage>
</organism>
<dbReference type="NCBIfam" id="TIGR01593">
    <property type="entry name" value="holin_tox_secr"/>
    <property type="match status" value="1"/>
</dbReference>
<proteinExistence type="predicted"/>